<gene>
    <name evidence="1" type="ORF">HRbin22_00854</name>
</gene>
<reference evidence="2" key="1">
    <citation type="submission" date="2017-09" db="EMBL/GenBank/DDBJ databases">
        <title>Metaegenomics of thermophilic ammonia-oxidizing enrichment culture.</title>
        <authorList>
            <person name="Kato S."/>
            <person name="Suzuki K."/>
        </authorList>
    </citation>
    <scope>NUCLEOTIDE SEQUENCE [LARGE SCALE GENOMIC DNA]</scope>
</reference>
<comment type="caution">
    <text evidence="1">The sequence shown here is derived from an EMBL/GenBank/DDBJ whole genome shotgun (WGS) entry which is preliminary data.</text>
</comment>
<accession>A0A2H5Y584</accession>
<sequence>MDVTQAWPGTIDWEQLEVTEADLEALLNRFLEDPLPRTAEELARFLIQRRLRELEERRRALLSGARPFRPKDRYQVGDRLFFPHLNFAIGTVVGIRDGHNPEIGPFKVIQVRFENEGTLREFAAEYPLPHRLNELDGLRGPDEKGLRLDEVWATWGPRIRDQLLARLESSPDFVRVGDHWFPKALLVELHEGHLNLIEAVLDVHGGGPLPPEALLPHLELPADVPLPLQIFSLNAALYRDARFDEVGPAGQFLWFLRRMEPPEVLETPPRLQGRAYTGSGGRLDEALLRIAAEIDDELSIAEEIRPGIGEADEVVWIATYPHLASGTAPLTRRTARVFPLGRTHRIRFEFEDPVSGRRWPGWVVRERQYVFGLKEWYQAHQVQPGCLVVFQRTHEPGVIRVQLQGRSRRDWVRVVRVEEGRLVFDMLRRQIPGEFDDQGLIYVDDPAALEELWPRWRSRPVRALTQQLFPALASLTPQGTVHARTLYQAVNLLIRIPPESLFEEVMGMPGCVYLGDGYWRWVEEGA</sequence>
<evidence type="ECO:0000313" key="1">
    <source>
        <dbReference type="EMBL" id="GBD08613.1"/>
    </source>
</evidence>
<protein>
    <submittedName>
        <fullName evidence="1">Uncharacterized protein</fullName>
    </submittedName>
</protein>
<name>A0A2H5Y584_9CHLR</name>
<dbReference type="EMBL" id="BEHY01000013">
    <property type="protein sequence ID" value="GBD08613.1"/>
    <property type="molecule type" value="Genomic_DNA"/>
</dbReference>
<evidence type="ECO:0000313" key="2">
    <source>
        <dbReference type="Proteomes" id="UP000236642"/>
    </source>
</evidence>
<dbReference type="AlphaFoldDB" id="A0A2H5Y584"/>
<organism evidence="1 2">
    <name type="scientific">Candidatus Thermoflexus japonica</name>
    <dbReference type="NCBI Taxonomy" id="2035417"/>
    <lineage>
        <taxon>Bacteria</taxon>
        <taxon>Bacillati</taxon>
        <taxon>Chloroflexota</taxon>
        <taxon>Thermoflexia</taxon>
        <taxon>Thermoflexales</taxon>
        <taxon>Thermoflexaceae</taxon>
        <taxon>Thermoflexus</taxon>
    </lineage>
</organism>
<dbReference type="Proteomes" id="UP000236642">
    <property type="component" value="Unassembled WGS sequence"/>
</dbReference>
<proteinExistence type="predicted"/>